<dbReference type="KEGG" id="eiv:EIN_222370"/>
<dbReference type="VEuPathDB" id="AmoebaDB:EIN_222370"/>
<proteinExistence type="predicted"/>
<dbReference type="EMBL" id="KB206756">
    <property type="protein sequence ID" value="ELP88094.1"/>
    <property type="molecule type" value="Genomic_DNA"/>
</dbReference>
<dbReference type="GeneID" id="14887303"/>
<dbReference type="Proteomes" id="UP000014680">
    <property type="component" value="Unassembled WGS sequence"/>
</dbReference>
<dbReference type="RefSeq" id="XP_004254865.1">
    <property type="nucleotide sequence ID" value="XM_004254817.1"/>
</dbReference>
<evidence type="ECO:0000313" key="2">
    <source>
        <dbReference type="Proteomes" id="UP000014680"/>
    </source>
</evidence>
<protein>
    <submittedName>
        <fullName evidence="1">Uncharacterized protein</fullName>
    </submittedName>
</protein>
<dbReference type="AlphaFoldDB" id="A0A0A1U246"/>
<keyword evidence="2" id="KW-1185">Reference proteome</keyword>
<name>A0A0A1U246_ENTIV</name>
<organism evidence="1 2">
    <name type="scientific">Entamoeba invadens IP1</name>
    <dbReference type="NCBI Taxonomy" id="370355"/>
    <lineage>
        <taxon>Eukaryota</taxon>
        <taxon>Amoebozoa</taxon>
        <taxon>Evosea</taxon>
        <taxon>Archamoebae</taxon>
        <taxon>Mastigamoebida</taxon>
        <taxon>Entamoebidae</taxon>
        <taxon>Entamoeba</taxon>
    </lineage>
</organism>
<reference evidence="1 2" key="1">
    <citation type="submission" date="2012-10" db="EMBL/GenBank/DDBJ databases">
        <authorList>
            <person name="Zafar N."/>
            <person name="Inman J."/>
            <person name="Hall N."/>
            <person name="Lorenzi H."/>
            <person name="Caler E."/>
        </authorList>
    </citation>
    <scope>NUCLEOTIDE SEQUENCE [LARGE SCALE GENOMIC DNA]</scope>
    <source>
        <strain evidence="1 2">IP1</strain>
    </source>
</reference>
<gene>
    <name evidence="1" type="ORF">EIN_222370</name>
</gene>
<evidence type="ECO:0000313" key="1">
    <source>
        <dbReference type="EMBL" id="ELP88094.1"/>
    </source>
</evidence>
<sequence>MESVYLANCVLYFTNFTTLIEFIFVSKNCRDAVEMLYRNPCTTVDTPQTPPLKYLIDQQIFVREIQVFPHLETIEIMKGNVPLLQFLFMSKPPFKFNRRASLIINDEMTPKVFSFFSNNIVELKNVFLTESVDCSKFSRLQKASFVVSSNIKMDTVFPDKMQRLKYLKVTSRTKVDEQFLNELKSYNINQIVVVLESKKQIKKCAVMYKNVNKVIVCSNSYWPEIPANVIVISSSYFEVTGGALPQKVISQYLPSKIRFSSSKVINQMHIDLSQEECITEIWSGLDNLEITFPRQLEMYLGKYTEQIVRSDLALKRLFLENPPPFHVPDSVEYLQLLSRDFCIQNFETMKVKMLLLVVPTFQFAKGNTNILSMSLVNTQITQSFKGFENLKKLKLYGCTIHYNIDQFYPDSLASLECFPVNLPSHSNVFKLKVTNSYTDKFDLRKFQKLIEVDLTAFNNKLKFPKSLESLVLTHIKGDKIDISGHTQLSSVFFDECSVETCLLPKGISTVVLNKSQVVLKKMKKVCTKNLIVVESSINLFDINNETLQLLMYDNDMVVTDIVFSNFKALIFPPFKKA</sequence>
<accession>A0A0A1U246</accession>